<reference evidence="10 11" key="1">
    <citation type="submission" date="2018-03" db="EMBL/GenBank/DDBJ databases">
        <authorList>
            <person name="Keele B.F."/>
        </authorList>
    </citation>
    <scope>NUCLEOTIDE SEQUENCE [LARGE SCALE GENOMIC DNA]</scope>
    <source>
        <strain evidence="10 11">CECT 8626</strain>
    </source>
</reference>
<dbReference type="PANTHER" id="PTHR11482:SF6">
    <property type="entry name" value="ORNITHINE DECARBOXYLASE 1-RELATED"/>
    <property type="match status" value="1"/>
</dbReference>
<dbReference type="EMBL" id="OMOQ01000004">
    <property type="protein sequence ID" value="SPH24683.1"/>
    <property type="molecule type" value="Genomic_DNA"/>
</dbReference>
<sequence>MGLSKMIWTNPSEFLRNERPLSPVMFFAPSVLQATARRFIDGFPGFVTYAVKSNPEEVVIQNLVAAGIRGFDVASPAEIALIRRLAPSADLHYNNPVRARHEIAYAVEMGVKSYSVDSRSELAKLIKIVPAEGTEISVRFKLPVAGAAYNFGAKFGATVERATELLSEVALHGFVSSLTFHPGTQCTDPMAWDAYLRAAAEICRNAGVTVRRLNVGGGFPSHRLNTELPQLDAIFALIRRVADEAFEGAPPALVCEPGRGLVAESFSLAACVKGLRDDEHVFLNDGTYGCMDELPITGIIDRVAVISPEGQRREGEARARVIFGPTCDSVDRLPGEVDLPGDLAEGDYVVFSGMGAYSTATNTRFNGFGEMSVATVMRLTV</sequence>
<feature type="active site" description="Proton donor" evidence="8">
    <location>
        <position position="327"/>
    </location>
</feature>
<evidence type="ECO:0000256" key="5">
    <source>
        <dbReference type="ARBA" id="ARBA00034115"/>
    </source>
</evidence>
<dbReference type="RefSeq" id="WP_108854709.1">
    <property type="nucleotide sequence ID" value="NZ_OMOQ01000004.1"/>
</dbReference>
<dbReference type="InterPro" id="IPR022653">
    <property type="entry name" value="De-COase2_pyr-phos_BS"/>
</dbReference>
<evidence type="ECO:0000256" key="2">
    <source>
        <dbReference type="ARBA" id="ARBA00008872"/>
    </source>
</evidence>
<comment type="pathway">
    <text evidence="5">Amine and polyamine biosynthesis; putrescine biosynthesis via L-ornithine pathway; putrescine from L-ornithine: step 1/1.</text>
</comment>
<dbReference type="SUPFAM" id="SSF51419">
    <property type="entry name" value="PLP-binding barrel"/>
    <property type="match status" value="1"/>
</dbReference>
<name>A0A2R8BML6_9RHOB</name>
<proteinExistence type="inferred from homology"/>
<dbReference type="GO" id="GO:0004586">
    <property type="term" value="F:ornithine decarboxylase activity"/>
    <property type="evidence" value="ECO:0007669"/>
    <property type="project" value="UniProtKB-EC"/>
</dbReference>
<protein>
    <recommendedName>
        <fullName evidence="6">ornithine decarboxylase</fullName>
        <ecNumber evidence="6">4.1.1.17</ecNumber>
    </recommendedName>
</protein>
<dbReference type="InterPro" id="IPR000183">
    <property type="entry name" value="Orn/DAP/Arg_de-COase"/>
</dbReference>
<dbReference type="Pfam" id="PF02784">
    <property type="entry name" value="Orn_Arg_deC_N"/>
    <property type="match status" value="1"/>
</dbReference>
<evidence type="ECO:0000313" key="11">
    <source>
        <dbReference type="Proteomes" id="UP000244924"/>
    </source>
</evidence>
<dbReference type="PANTHER" id="PTHR11482">
    <property type="entry name" value="ARGININE/DIAMINOPIMELATE/ORNITHINE DECARBOXYLASE"/>
    <property type="match status" value="1"/>
</dbReference>
<feature type="domain" description="Orn/DAP/Arg decarboxylase 2 N-terminal" evidence="9">
    <location>
        <begin position="38"/>
        <end position="263"/>
    </location>
</feature>
<keyword evidence="4 10" id="KW-0456">Lyase</keyword>
<dbReference type="InterPro" id="IPR022644">
    <property type="entry name" value="De-COase2_N"/>
</dbReference>
<feature type="modified residue" description="N6-(pyridoxal phosphate)lysine" evidence="8">
    <location>
        <position position="52"/>
    </location>
</feature>
<dbReference type="InterPro" id="IPR029066">
    <property type="entry name" value="PLP-binding_barrel"/>
</dbReference>
<evidence type="ECO:0000256" key="4">
    <source>
        <dbReference type="ARBA" id="ARBA00023239"/>
    </source>
</evidence>
<dbReference type="Proteomes" id="UP000244924">
    <property type="component" value="Unassembled WGS sequence"/>
</dbReference>
<comment type="similarity">
    <text evidence="2">Belongs to the Orn/Lys/Arg decarboxylase class-II family.</text>
</comment>
<evidence type="ECO:0000259" key="9">
    <source>
        <dbReference type="Pfam" id="PF02784"/>
    </source>
</evidence>
<gene>
    <name evidence="10" type="primary">ldc</name>
    <name evidence="10" type="ORF">DEA8626_03719</name>
</gene>
<dbReference type="InterPro" id="IPR009006">
    <property type="entry name" value="Ala_racemase/Decarboxylase_C"/>
</dbReference>
<dbReference type="AlphaFoldDB" id="A0A2R8BML6"/>
<dbReference type="InterPro" id="IPR002433">
    <property type="entry name" value="Orn_de-COase"/>
</dbReference>
<dbReference type="CDD" id="cd00622">
    <property type="entry name" value="PLPDE_III_ODC"/>
    <property type="match status" value="1"/>
</dbReference>
<comment type="catalytic activity">
    <reaction evidence="7">
        <text>L-ornithine + H(+) = putrescine + CO2</text>
        <dbReference type="Rhea" id="RHEA:22964"/>
        <dbReference type="ChEBI" id="CHEBI:15378"/>
        <dbReference type="ChEBI" id="CHEBI:16526"/>
        <dbReference type="ChEBI" id="CHEBI:46911"/>
        <dbReference type="ChEBI" id="CHEBI:326268"/>
        <dbReference type="EC" id="4.1.1.17"/>
    </reaction>
</comment>
<dbReference type="OrthoDB" id="9802147at2"/>
<evidence type="ECO:0000256" key="8">
    <source>
        <dbReference type="PIRSR" id="PIRSR600183-50"/>
    </source>
</evidence>
<dbReference type="Gene3D" id="2.40.37.10">
    <property type="entry name" value="Lyase, Ornithine Decarboxylase, Chain A, domain 1"/>
    <property type="match status" value="1"/>
</dbReference>
<dbReference type="GO" id="GO:0005737">
    <property type="term" value="C:cytoplasm"/>
    <property type="evidence" value="ECO:0007669"/>
    <property type="project" value="TreeGrafter"/>
</dbReference>
<dbReference type="EC" id="4.1.1.17" evidence="6"/>
<dbReference type="PRINTS" id="PR01182">
    <property type="entry name" value="ORNDCRBXLASE"/>
</dbReference>
<dbReference type="GO" id="GO:0033387">
    <property type="term" value="P:putrescine biosynthetic process from arginine, via ornithine"/>
    <property type="evidence" value="ECO:0007669"/>
    <property type="project" value="TreeGrafter"/>
</dbReference>
<evidence type="ECO:0000313" key="10">
    <source>
        <dbReference type="EMBL" id="SPH24683.1"/>
    </source>
</evidence>
<dbReference type="PRINTS" id="PR01179">
    <property type="entry name" value="ODADCRBXLASE"/>
</dbReference>
<accession>A0A2R8BML6</accession>
<keyword evidence="3 8" id="KW-0663">Pyridoxal phosphate</keyword>
<organism evidence="10 11">
    <name type="scientific">Albidovulum aquaemixtae</name>
    <dbReference type="NCBI Taxonomy" id="1542388"/>
    <lineage>
        <taxon>Bacteria</taxon>
        <taxon>Pseudomonadati</taxon>
        <taxon>Pseudomonadota</taxon>
        <taxon>Alphaproteobacteria</taxon>
        <taxon>Rhodobacterales</taxon>
        <taxon>Paracoccaceae</taxon>
        <taxon>Albidovulum</taxon>
    </lineage>
</organism>
<evidence type="ECO:0000256" key="1">
    <source>
        <dbReference type="ARBA" id="ARBA00001933"/>
    </source>
</evidence>
<evidence type="ECO:0000256" key="3">
    <source>
        <dbReference type="ARBA" id="ARBA00022898"/>
    </source>
</evidence>
<evidence type="ECO:0000256" key="6">
    <source>
        <dbReference type="ARBA" id="ARBA00034138"/>
    </source>
</evidence>
<keyword evidence="11" id="KW-1185">Reference proteome</keyword>
<dbReference type="PROSITE" id="PS00878">
    <property type="entry name" value="ODR_DC_2_1"/>
    <property type="match status" value="1"/>
</dbReference>
<evidence type="ECO:0000256" key="7">
    <source>
        <dbReference type="ARBA" id="ARBA00049127"/>
    </source>
</evidence>
<dbReference type="Gene3D" id="3.20.20.10">
    <property type="entry name" value="Alanine racemase"/>
    <property type="match status" value="1"/>
</dbReference>
<dbReference type="SUPFAM" id="SSF50621">
    <property type="entry name" value="Alanine racemase C-terminal domain-like"/>
    <property type="match status" value="1"/>
</dbReference>
<comment type="cofactor">
    <cofactor evidence="1 8">
        <name>pyridoxal 5'-phosphate</name>
        <dbReference type="ChEBI" id="CHEBI:597326"/>
    </cofactor>
</comment>